<dbReference type="Proteomes" id="UP000555448">
    <property type="component" value="Unassembled WGS sequence"/>
</dbReference>
<evidence type="ECO:0000256" key="4">
    <source>
        <dbReference type="ARBA" id="ARBA00022496"/>
    </source>
</evidence>
<evidence type="ECO:0000256" key="1">
    <source>
        <dbReference type="ARBA" id="ARBA00004571"/>
    </source>
</evidence>
<evidence type="ECO:0000313" key="16">
    <source>
        <dbReference type="Proteomes" id="UP000555448"/>
    </source>
</evidence>
<dbReference type="InterPro" id="IPR000531">
    <property type="entry name" value="Beta-barrel_TonB"/>
</dbReference>
<dbReference type="PANTHER" id="PTHR32552">
    <property type="entry name" value="FERRICHROME IRON RECEPTOR-RELATED"/>
    <property type="match status" value="1"/>
</dbReference>
<keyword evidence="4" id="KW-0410">Iron transport</keyword>
<comment type="caution">
    <text evidence="15">The sequence shown here is derived from an EMBL/GenBank/DDBJ whole genome shotgun (WGS) entry which is preliminary data.</text>
</comment>
<evidence type="ECO:0000256" key="3">
    <source>
        <dbReference type="ARBA" id="ARBA00022452"/>
    </source>
</evidence>
<keyword evidence="9 11" id="KW-0472">Membrane</keyword>
<dbReference type="PROSITE" id="PS52016">
    <property type="entry name" value="TONB_DEPENDENT_REC_3"/>
    <property type="match status" value="1"/>
</dbReference>
<organism evidence="15 16">
    <name type="scientific">Novosphingobium chloroacetimidivorans</name>
    <dbReference type="NCBI Taxonomy" id="1428314"/>
    <lineage>
        <taxon>Bacteria</taxon>
        <taxon>Pseudomonadati</taxon>
        <taxon>Pseudomonadota</taxon>
        <taxon>Alphaproteobacteria</taxon>
        <taxon>Sphingomonadales</taxon>
        <taxon>Sphingomonadaceae</taxon>
        <taxon>Novosphingobium</taxon>
    </lineage>
</organism>
<proteinExistence type="inferred from homology"/>
<evidence type="ECO:0000256" key="11">
    <source>
        <dbReference type="PROSITE-ProRule" id="PRU01360"/>
    </source>
</evidence>
<dbReference type="InterPro" id="IPR036942">
    <property type="entry name" value="Beta-barrel_TonB_sf"/>
</dbReference>
<dbReference type="Gene3D" id="2.40.170.20">
    <property type="entry name" value="TonB-dependent receptor, beta-barrel domain"/>
    <property type="match status" value="1"/>
</dbReference>
<comment type="similarity">
    <text evidence="11 12">Belongs to the TonB-dependent receptor family.</text>
</comment>
<keyword evidence="2 11" id="KW-0813">Transport</keyword>
<evidence type="ECO:0000259" key="14">
    <source>
        <dbReference type="Pfam" id="PF07715"/>
    </source>
</evidence>
<keyword evidence="7" id="KW-0406">Ion transport</keyword>
<keyword evidence="6" id="KW-0408">Iron</keyword>
<evidence type="ECO:0000256" key="10">
    <source>
        <dbReference type="ARBA" id="ARBA00023237"/>
    </source>
</evidence>
<evidence type="ECO:0000256" key="9">
    <source>
        <dbReference type="ARBA" id="ARBA00023136"/>
    </source>
</evidence>
<protein>
    <submittedName>
        <fullName evidence="15">Outer membrane receptor protein involved in Fe transport</fullName>
    </submittedName>
</protein>
<dbReference type="InterPro" id="IPR039426">
    <property type="entry name" value="TonB-dep_rcpt-like"/>
</dbReference>
<dbReference type="Pfam" id="PF00593">
    <property type="entry name" value="TonB_dep_Rec_b-barrel"/>
    <property type="match status" value="1"/>
</dbReference>
<accession>A0A7W7NZ35</accession>
<name>A0A7W7NZ35_9SPHN</name>
<dbReference type="SUPFAM" id="SSF56935">
    <property type="entry name" value="Porins"/>
    <property type="match status" value="1"/>
</dbReference>
<evidence type="ECO:0000256" key="8">
    <source>
        <dbReference type="ARBA" id="ARBA00023077"/>
    </source>
</evidence>
<sequence length="682" mass="74824">MTAQKRTERLQDVPIAITALTAETLQKTGADRFEDYLALSPGVNFAGTYGNNAVTIRGVSTALYSSNTQSTIEVLFDDLPSLNRYYSRFSSDMRLVDVERVEVLRGPQGTLFGSGALGGAIRIINAKPDAGRFSASAEAGLSSVKNGGTGHDLKAMVNIPIATDKLALRVVGYDIREAGFIDNIARNEKNVNDIHSTGVRAALSYTPTDRLTLTGWVWHQRDRTGGDFVGFLNPANGGKYQSASVDPEDAADDKSTLYNLTAKYELGGMELLSSTSYVDRNSFSDRDYTTFWQQRRAYLGDVEDTVSADTRMFNQEVRLASTGDGPLRWVVGGYYLKQDVSVYFLRTMAGFGAAKKYTSDTISSLAVDASTREIAAFGEASYTVFDKLTLTAGARWFDNKLEFASERGGFEGGASTPPRSSKERAVTPKFAIAFRPSRDINIYAQASKGYRTGQNNFVSLADPATGQFPPEAYGPDSLWNYEIGFKTSLFDQKLRLNVAAFHIDWKNVQLTRRNSISTYTDNTGDARSRGVEVELTVAPTDGLTFGVSPAYTRARLVSVLPGATVQPGELPGSPKWSVSDFIQASKRFGDEMEAFVRLDHRYVGSKRTQLEAVSYAPAGRTDAYHLVNLRIGATFRNYEANLFVDNLTNNDASLAPRILASTPDGTIRQRPRTIGALLRFRY</sequence>
<evidence type="ECO:0000256" key="6">
    <source>
        <dbReference type="ARBA" id="ARBA00023004"/>
    </source>
</evidence>
<keyword evidence="10 11" id="KW-0998">Cell outer membrane</keyword>
<evidence type="ECO:0000313" key="15">
    <source>
        <dbReference type="EMBL" id="MBB4860855.1"/>
    </source>
</evidence>
<dbReference type="AlphaFoldDB" id="A0A7W7NZ35"/>
<evidence type="ECO:0000256" key="5">
    <source>
        <dbReference type="ARBA" id="ARBA00022692"/>
    </source>
</evidence>
<keyword evidence="15" id="KW-0675">Receptor</keyword>
<evidence type="ECO:0000256" key="7">
    <source>
        <dbReference type="ARBA" id="ARBA00023065"/>
    </source>
</evidence>
<dbReference type="GO" id="GO:0009279">
    <property type="term" value="C:cell outer membrane"/>
    <property type="evidence" value="ECO:0007669"/>
    <property type="project" value="UniProtKB-SubCell"/>
</dbReference>
<dbReference type="Pfam" id="PF07715">
    <property type="entry name" value="Plug"/>
    <property type="match status" value="1"/>
</dbReference>
<evidence type="ECO:0000256" key="2">
    <source>
        <dbReference type="ARBA" id="ARBA00022448"/>
    </source>
</evidence>
<dbReference type="EMBL" id="JACHLR010000034">
    <property type="protein sequence ID" value="MBB4860855.1"/>
    <property type="molecule type" value="Genomic_DNA"/>
</dbReference>
<keyword evidence="8 12" id="KW-0798">TonB box</keyword>
<dbReference type="PANTHER" id="PTHR32552:SF81">
    <property type="entry name" value="TONB-DEPENDENT OUTER MEMBRANE RECEPTOR"/>
    <property type="match status" value="1"/>
</dbReference>
<dbReference type="RefSeq" id="WP_221420142.1">
    <property type="nucleotide sequence ID" value="NZ_JACHLR010000034.1"/>
</dbReference>
<keyword evidence="16" id="KW-1185">Reference proteome</keyword>
<evidence type="ECO:0000256" key="12">
    <source>
        <dbReference type="RuleBase" id="RU003357"/>
    </source>
</evidence>
<keyword evidence="3 11" id="KW-1134">Transmembrane beta strand</keyword>
<dbReference type="GO" id="GO:0006826">
    <property type="term" value="P:iron ion transport"/>
    <property type="evidence" value="ECO:0007669"/>
    <property type="project" value="UniProtKB-KW"/>
</dbReference>
<comment type="subcellular location">
    <subcellularLocation>
        <location evidence="1 11">Cell outer membrane</location>
        <topology evidence="1 11">Multi-pass membrane protein</topology>
    </subcellularLocation>
</comment>
<keyword evidence="5 11" id="KW-0812">Transmembrane</keyword>
<feature type="domain" description="TonB-dependent receptor-like beta-barrel" evidence="13">
    <location>
        <begin position="204"/>
        <end position="647"/>
    </location>
</feature>
<dbReference type="CDD" id="cd01347">
    <property type="entry name" value="ligand_gated_channel"/>
    <property type="match status" value="1"/>
</dbReference>
<reference evidence="15 16" key="1">
    <citation type="submission" date="2020-08" db="EMBL/GenBank/DDBJ databases">
        <title>Functional genomics of gut bacteria from endangered species of beetles.</title>
        <authorList>
            <person name="Carlos-Shanley C."/>
        </authorList>
    </citation>
    <scope>NUCLEOTIDE SEQUENCE [LARGE SCALE GENOMIC DNA]</scope>
    <source>
        <strain evidence="15 16">S00245</strain>
    </source>
</reference>
<feature type="domain" description="TonB-dependent receptor plug" evidence="14">
    <location>
        <begin position="10"/>
        <end position="120"/>
    </location>
</feature>
<evidence type="ECO:0000259" key="13">
    <source>
        <dbReference type="Pfam" id="PF00593"/>
    </source>
</evidence>
<gene>
    <name evidence="15" type="ORF">HNO88_004200</name>
</gene>
<dbReference type="InterPro" id="IPR012910">
    <property type="entry name" value="Plug_dom"/>
</dbReference>